<dbReference type="EMBL" id="QRVL01000021">
    <property type="protein sequence ID" value="RGS36633.1"/>
    <property type="molecule type" value="Genomic_DNA"/>
</dbReference>
<dbReference type="Pfam" id="PF05960">
    <property type="entry name" value="DUF885"/>
    <property type="match status" value="1"/>
</dbReference>
<dbReference type="Proteomes" id="UP000266172">
    <property type="component" value="Unassembled WGS sequence"/>
</dbReference>
<dbReference type="RefSeq" id="WP_118098477.1">
    <property type="nucleotide sequence ID" value="NZ_QRVL01000021.1"/>
</dbReference>
<organism evidence="1 2">
    <name type="scientific">Roseburia hominis</name>
    <dbReference type="NCBI Taxonomy" id="301301"/>
    <lineage>
        <taxon>Bacteria</taxon>
        <taxon>Bacillati</taxon>
        <taxon>Bacillota</taxon>
        <taxon>Clostridia</taxon>
        <taxon>Lachnospirales</taxon>
        <taxon>Lachnospiraceae</taxon>
        <taxon>Roseburia</taxon>
    </lineage>
</organism>
<protein>
    <submittedName>
        <fullName evidence="1">DUF885 domain-containing protein</fullName>
    </submittedName>
</protein>
<evidence type="ECO:0000313" key="1">
    <source>
        <dbReference type="EMBL" id="RGS36633.1"/>
    </source>
</evidence>
<dbReference type="PANTHER" id="PTHR33361">
    <property type="entry name" value="GLR0591 PROTEIN"/>
    <property type="match status" value="1"/>
</dbReference>
<comment type="caution">
    <text evidence="1">The sequence shown here is derived from an EMBL/GenBank/DDBJ whole genome shotgun (WGS) entry which is preliminary data.</text>
</comment>
<dbReference type="InterPro" id="IPR010281">
    <property type="entry name" value="DUF885"/>
</dbReference>
<proteinExistence type="predicted"/>
<reference evidence="1 2" key="1">
    <citation type="submission" date="2018-08" db="EMBL/GenBank/DDBJ databases">
        <title>A genome reference for cultivated species of the human gut microbiota.</title>
        <authorList>
            <person name="Zou Y."/>
            <person name="Xue W."/>
            <person name="Luo G."/>
        </authorList>
    </citation>
    <scope>NUCLEOTIDE SEQUENCE [LARGE SCALE GENOMIC DNA]</scope>
    <source>
        <strain evidence="1 2">AF22-12AC</strain>
    </source>
</reference>
<name>A0A395V5W3_9FIRM</name>
<dbReference type="PANTHER" id="PTHR33361:SF2">
    <property type="entry name" value="DUF885 DOMAIN-CONTAINING PROTEIN"/>
    <property type="match status" value="1"/>
</dbReference>
<gene>
    <name evidence="1" type="ORF">DWX93_15575</name>
</gene>
<evidence type="ECO:0000313" key="2">
    <source>
        <dbReference type="Proteomes" id="UP000266172"/>
    </source>
</evidence>
<accession>A0A395V5W3</accession>
<sequence>MQTDFVAGSTSSFDTFLDDFFRAEVSSNTINLHFSLSHPENYGITETPITLGSLSEEALAASHASLENTLAALEKYDRAALPPSGQLTYDVLQDYLKTELSASHLTLYDEPLRPTTGIQSQLPVLYEEYRFRQPADVDDYLALLALTGDYFDQIIRFEQQKAQSGLFMSDYACNTLISQCSAFTANSEQHYLIQTFDHKIDAMSELTDEQKTLYKEKNAALVREHVLPAYTHLAAALTELLGSGKNDMGLCYFADGKDYYRYLVCHNTGSASDLPALQDRILEKRQSDLQQAAALLSENPQLKASQTTVRLPAADPIATLNGLQEAMRANFPAPPETTFTVSSIDECMEDYMAPAFYITSPIDDYAQNSIFINASTDTSSLRYFTTLAHEGFPGHLYQTVMSYEAGLHPVRFLLNYPGYVEGWATYVEMISYHYAGLDDDLASLLSLNQSALLSLYASTDLGIHYDGWSFSDTTAFWKDFGITDQTALREIYELIVEEPAHYLKYYVGYMEFVDLKEKAQETYGSAYSDIAFHKALLSIGPAPFSIIETYLDDYYLPDAAPQ</sequence>
<dbReference type="AlphaFoldDB" id="A0A395V5W3"/>